<name>A0ABX2JKW0_9SPHN</name>
<evidence type="ECO:0000256" key="2">
    <source>
        <dbReference type="SAM" id="Phobius"/>
    </source>
</evidence>
<dbReference type="RefSeq" id="WP_174193684.1">
    <property type="nucleotide sequence ID" value="NZ_JABULH010000002.1"/>
</dbReference>
<keyword evidence="2" id="KW-0812">Transmembrane</keyword>
<comment type="caution">
    <text evidence="3">The sequence shown here is derived from an EMBL/GenBank/DDBJ whole genome shotgun (WGS) entry which is preliminary data.</text>
</comment>
<protein>
    <submittedName>
        <fullName evidence="3">Uncharacterized protein</fullName>
    </submittedName>
</protein>
<feature type="compositionally biased region" description="Polar residues" evidence="1">
    <location>
        <begin position="83"/>
        <end position="94"/>
    </location>
</feature>
<reference evidence="3 4" key="1">
    <citation type="submission" date="2020-06" db="EMBL/GenBank/DDBJ databases">
        <title>Sphingomonas hominis sp. nov., a member of the Sphingomonas, isolated from the hair of a 22-year-old girl.</title>
        <authorList>
            <person name="Zhang D.-F."/>
            <person name="Cui X.-W."/>
        </authorList>
    </citation>
    <scope>NUCLEOTIDE SEQUENCE [LARGE SCALE GENOMIC DNA]</scope>
    <source>
        <strain evidence="3 4">HHU CXW</strain>
    </source>
</reference>
<keyword evidence="2" id="KW-0472">Membrane</keyword>
<evidence type="ECO:0000313" key="3">
    <source>
        <dbReference type="EMBL" id="NTS65114.1"/>
    </source>
</evidence>
<sequence>MKQQPNPRDVAEQARQRIRVGMIGLAAVVLLIGLASAIFSTVTRDRPVADAASRGAVVAQAGAPAAAPSAGNEPLAELGVTPSIGNSDAGSTGK</sequence>
<proteinExistence type="predicted"/>
<feature type="compositionally biased region" description="Low complexity" evidence="1">
    <location>
        <begin position="62"/>
        <end position="71"/>
    </location>
</feature>
<keyword evidence="2" id="KW-1133">Transmembrane helix</keyword>
<dbReference type="Proteomes" id="UP000621447">
    <property type="component" value="Unassembled WGS sequence"/>
</dbReference>
<accession>A0ABX2JKW0</accession>
<keyword evidence="4" id="KW-1185">Reference proteome</keyword>
<organism evidence="3 4">
    <name type="scientific">Sphingomonas hominis</name>
    <dbReference type="NCBI Taxonomy" id="2741495"/>
    <lineage>
        <taxon>Bacteria</taxon>
        <taxon>Pseudomonadati</taxon>
        <taxon>Pseudomonadota</taxon>
        <taxon>Alphaproteobacteria</taxon>
        <taxon>Sphingomonadales</taxon>
        <taxon>Sphingomonadaceae</taxon>
        <taxon>Sphingomonas</taxon>
    </lineage>
</organism>
<feature type="transmembrane region" description="Helical" evidence="2">
    <location>
        <begin position="20"/>
        <end position="39"/>
    </location>
</feature>
<dbReference type="EMBL" id="JABULH010000002">
    <property type="protein sequence ID" value="NTS65114.1"/>
    <property type="molecule type" value="Genomic_DNA"/>
</dbReference>
<feature type="region of interest" description="Disordered" evidence="1">
    <location>
        <begin position="62"/>
        <end position="94"/>
    </location>
</feature>
<gene>
    <name evidence="3" type="ORF">HRV97_08055</name>
</gene>
<evidence type="ECO:0000256" key="1">
    <source>
        <dbReference type="SAM" id="MobiDB-lite"/>
    </source>
</evidence>
<evidence type="ECO:0000313" key="4">
    <source>
        <dbReference type="Proteomes" id="UP000621447"/>
    </source>
</evidence>